<evidence type="ECO:0000313" key="7">
    <source>
        <dbReference type="Proteomes" id="UP000006057"/>
    </source>
</evidence>
<dbReference type="AlphaFoldDB" id="I4BFF6"/>
<dbReference type="SUPFAM" id="SSF51679">
    <property type="entry name" value="Bacterial luciferase-like"/>
    <property type="match status" value="1"/>
</dbReference>
<dbReference type="InterPro" id="IPR036661">
    <property type="entry name" value="Luciferase-like_sf"/>
</dbReference>
<evidence type="ECO:0000313" key="6">
    <source>
        <dbReference type="EMBL" id="AFM16013.1"/>
    </source>
</evidence>
<keyword evidence="4" id="KW-0503">Monooxygenase</keyword>
<accession>I4BFF6</accession>
<evidence type="ECO:0000256" key="1">
    <source>
        <dbReference type="ARBA" id="ARBA00022630"/>
    </source>
</evidence>
<sequence precursor="true">MVSVGLHALGIGAGASRTVIDAVAAAAERSGFATLWVGEHVVMVDEPASRYPYADDGRIAVPADADWLDPLIALSFAAAATNRIELATGVLLLPEHNPVLLAKQAASLDRLSGGRFSLGVGIGWSREEFDALGVPFERRAQRTAEYVAAMRTLWREDVASFSGEFAAFDRVRVYPKPQRRAVPVVCGGNSDEALRRAATWGDGWYGFNLADVEEVASRVSVLRRMCREVGRDPGELRLSAALQDPAPADLRKFADIGLDELVLVVSPPADPIAAEAWVGELARKWTTRPSARRYMVGRDKP</sequence>
<keyword evidence="3" id="KW-0560">Oxidoreductase</keyword>
<dbReference type="EMBL" id="CP003053">
    <property type="protein sequence ID" value="AFM16013.1"/>
    <property type="molecule type" value="Genomic_DNA"/>
</dbReference>
<dbReference type="Gene3D" id="3.20.20.30">
    <property type="entry name" value="Luciferase-like domain"/>
    <property type="match status" value="1"/>
</dbReference>
<protein>
    <submittedName>
        <fullName evidence="6">Putative F420-dependent oxidoreductase, Rv2161c family</fullName>
    </submittedName>
</protein>
<dbReference type="PANTHER" id="PTHR42847:SF4">
    <property type="entry name" value="ALKANESULFONATE MONOOXYGENASE-RELATED"/>
    <property type="match status" value="1"/>
</dbReference>
<evidence type="ECO:0000256" key="3">
    <source>
        <dbReference type="ARBA" id="ARBA00023002"/>
    </source>
</evidence>
<evidence type="ECO:0000256" key="2">
    <source>
        <dbReference type="ARBA" id="ARBA00022643"/>
    </source>
</evidence>
<reference evidence="6 7" key="1">
    <citation type="submission" date="2012-06" db="EMBL/GenBank/DDBJ databases">
        <title>Complete sequence of chromosome of Mycobacterium chubuense NBB4.</title>
        <authorList>
            <consortium name="US DOE Joint Genome Institute"/>
            <person name="Lucas S."/>
            <person name="Han J."/>
            <person name="Lapidus A."/>
            <person name="Cheng J.-F."/>
            <person name="Goodwin L."/>
            <person name="Pitluck S."/>
            <person name="Peters L."/>
            <person name="Mikhailova N."/>
            <person name="Teshima H."/>
            <person name="Detter J.C."/>
            <person name="Han C."/>
            <person name="Tapia R."/>
            <person name="Land M."/>
            <person name="Hauser L."/>
            <person name="Kyrpides N."/>
            <person name="Ivanova N."/>
            <person name="Pagani I."/>
            <person name="Mattes T."/>
            <person name="Holmes A."/>
            <person name="Rutledge P."/>
            <person name="Paulsen I."/>
            <person name="Coleman N."/>
            <person name="Woyke T."/>
        </authorList>
    </citation>
    <scope>NUCLEOTIDE SEQUENCE [LARGE SCALE GENOMIC DNA]</scope>
    <source>
        <strain evidence="6 7">NBB4</strain>
    </source>
</reference>
<gene>
    <name evidence="6" type="ordered locus">Mycch_1205</name>
</gene>
<keyword evidence="7" id="KW-1185">Reference proteome</keyword>
<dbReference type="GO" id="GO:0046306">
    <property type="term" value="P:alkanesulfonate catabolic process"/>
    <property type="evidence" value="ECO:0007669"/>
    <property type="project" value="TreeGrafter"/>
</dbReference>
<dbReference type="InterPro" id="IPR019921">
    <property type="entry name" value="Lucif-like_OxRdtase_Rv2161c"/>
</dbReference>
<dbReference type="HOGENOM" id="CLU_027853_7_0_11"/>
<feature type="domain" description="Luciferase-like" evidence="5">
    <location>
        <begin position="20"/>
        <end position="242"/>
    </location>
</feature>
<dbReference type="InterPro" id="IPR011251">
    <property type="entry name" value="Luciferase-like_dom"/>
</dbReference>
<keyword evidence="1" id="KW-0285">Flavoprotein</keyword>
<name>I4BFF6_MYCCN</name>
<dbReference type="Proteomes" id="UP000006057">
    <property type="component" value="Chromosome"/>
</dbReference>
<dbReference type="Pfam" id="PF00296">
    <property type="entry name" value="Bac_luciferase"/>
    <property type="match status" value="1"/>
</dbReference>
<proteinExistence type="predicted"/>
<dbReference type="NCBIfam" id="TIGR03619">
    <property type="entry name" value="F420_Rv2161c"/>
    <property type="match status" value="1"/>
</dbReference>
<dbReference type="PANTHER" id="PTHR42847">
    <property type="entry name" value="ALKANESULFONATE MONOOXYGENASE"/>
    <property type="match status" value="1"/>
</dbReference>
<organism evidence="6 7">
    <name type="scientific">Mycolicibacterium chubuense (strain NBB4)</name>
    <name type="common">Mycobacterium chubuense</name>
    <dbReference type="NCBI Taxonomy" id="710421"/>
    <lineage>
        <taxon>Bacteria</taxon>
        <taxon>Bacillati</taxon>
        <taxon>Actinomycetota</taxon>
        <taxon>Actinomycetes</taxon>
        <taxon>Mycobacteriales</taxon>
        <taxon>Mycobacteriaceae</taxon>
        <taxon>Mycolicibacterium</taxon>
    </lineage>
</organism>
<dbReference type="InterPro" id="IPR050172">
    <property type="entry name" value="SsuD_RutA_monooxygenase"/>
</dbReference>
<evidence type="ECO:0000256" key="4">
    <source>
        <dbReference type="ARBA" id="ARBA00023033"/>
    </source>
</evidence>
<keyword evidence="2" id="KW-0288">FMN</keyword>
<evidence type="ECO:0000259" key="5">
    <source>
        <dbReference type="Pfam" id="PF00296"/>
    </source>
</evidence>
<dbReference type="eggNOG" id="COG2141">
    <property type="taxonomic scope" value="Bacteria"/>
</dbReference>
<dbReference type="KEGG" id="mcb:Mycch_1205"/>
<dbReference type="STRING" id="710421.Mycch_1205"/>
<dbReference type="PATRIC" id="fig|710421.3.peg.1214"/>
<dbReference type="GO" id="GO:0008726">
    <property type="term" value="F:alkanesulfonate monooxygenase activity"/>
    <property type="evidence" value="ECO:0007669"/>
    <property type="project" value="TreeGrafter"/>
</dbReference>